<dbReference type="Pfam" id="PF02885">
    <property type="entry name" value="Glycos_trans_3N"/>
    <property type="match status" value="1"/>
</dbReference>
<dbReference type="SUPFAM" id="SSF52418">
    <property type="entry name" value="Nucleoside phosphorylase/phosphoribosyltransferase catalytic domain"/>
    <property type="match status" value="1"/>
</dbReference>
<keyword evidence="1" id="KW-0328">Glycosyltransferase</keyword>
<feature type="domain" description="Glycosyl transferase family 3 N-terminal" evidence="3">
    <location>
        <begin position="9"/>
        <end position="70"/>
    </location>
</feature>
<keyword evidence="2" id="KW-0808">Transferase</keyword>
<dbReference type="InterPro" id="IPR036320">
    <property type="entry name" value="Glycosyl_Trfase_fam3_N_dom_sf"/>
</dbReference>
<gene>
    <name evidence="5" type="primary">ybiB</name>
</gene>
<dbReference type="Gene3D" id="3.40.1030.10">
    <property type="entry name" value="Nucleoside phosphorylase/phosphoribosyltransferase catalytic domain"/>
    <property type="match status" value="1"/>
</dbReference>
<dbReference type="InterPro" id="IPR035902">
    <property type="entry name" value="Nuc_phospho_transferase"/>
</dbReference>
<evidence type="ECO:0000256" key="1">
    <source>
        <dbReference type="ARBA" id="ARBA00022676"/>
    </source>
</evidence>
<evidence type="ECO:0000313" key="5">
    <source>
        <dbReference type="RefSeq" id="WP_084545271.1"/>
    </source>
</evidence>
<dbReference type="GO" id="GO:0003677">
    <property type="term" value="F:DNA binding"/>
    <property type="evidence" value="ECO:0007669"/>
    <property type="project" value="UniProtKB-KW"/>
</dbReference>
<dbReference type="RefSeq" id="WP_084545271.1">
    <property type="nucleotide sequence ID" value="NZ_KI519499.1"/>
</dbReference>
<sequence>MSDRLNCAPLIKEIGRGKDGARSLDRDRARALWSAVLAREISDLELGAVLLAMRIKGESIDELLGFLDATHASLALLADPRGATAPVVIPSYNGARNLPNLVPLLAGLLAQRGVPVLVHGVMTDPMASARSHGARVTTAEVFAAMDLPVITDRAALDAAMAEATAARKPLFVDVQTLAPKLSGILDLRPVLGVRNSSHSLCKLLQPFAVPALRLASYTHPEYQVLLSATFERSGDDVLLLRATEGEAVANARRAQRMDWFHAGERRTVVEPEAVAAVDPALPESREAGVTARWIAQALAGAVAVPAPVLAQVEAVIAALAVLGGAAPTLPVEPPTTAEAVAAASKAAQED</sequence>
<dbReference type="GO" id="GO:0000162">
    <property type="term" value="P:L-tryptophan biosynthetic process"/>
    <property type="evidence" value="ECO:0007669"/>
    <property type="project" value="InterPro"/>
</dbReference>
<keyword evidence="4" id="KW-1185">Reference proteome</keyword>
<evidence type="ECO:0000259" key="3">
    <source>
        <dbReference type="Pfam" id="PF02885"/>
    </source>
</evidence>
<dbReference type="InterPro" id="IPR005940">
    <property type="entry name" value="Anthranilate_Pribosyl_Tfrase"/>
</dbReference>
<dbReference type="PANTHER" id="PTHR43285:SF4">
    <property type="entry name" value="TRANSFERASE"/>
    <property type="match status" value="1"/>
</dbReference>
<dbReference type="Gene3D" id="1.20.970.10">
    <property type="entry name" value="Transferase, Pyrimidine Nucleoside Phosphorylase, Chain C"/>
    <property type="match status" value="1"/>
</dbReference>
<reference evidence="5" key="1">
    <citation type="submission" date="2025-08" db="UniProtKB">
        <authorList>
            <consortium name="RefSeq"/>
        </authorList>
    </citation>
    <scope>IDENTIFICATION</scope>
</reference>
<organism evidence="4 5">
    <name type="scientific">Derxia gummosa DSM 723</name>
    <dbReference type="NCBI Taxonomy" id="1121388"/>
    <lineage>
        <taxon>Bacteria</taxon>
        <taxon>Pseudomonadati</taxon>
        <taxon>Pseudomonadota</taxon>
        <taxon>Betaproteobacteria</taxon>
        <taxon>Burkholderiales</taxon>
        <taxon>Alcaligenaceae</taxon>
        <taxon>Derxia</taxon>
    </lineage>
</organism>
<dbReference type="PANTHER" id="PTHR43285">
    <property type="entry name" value="ANTHRANILATE PHOSPHORIBOSYLTRANSFERASE"/>
    <property type="match status" value="1"/>
</dbReference>
<dbReference type="Proteomes" id="UP000675920">
    <property type="component" value="Unplaced"/>
</dbReference>
<dbReference type="AlphaFoldDB" id="A0A8B6XBP3"/>
<dbReference type="SUPFAM" id="SSF47648">
    <property type="entry name" value="Nucleoside phosphorylase/phosphoribosyltransferase N-terminal domain"/>
    <property type="match status" value="1"/>
</dbReference>
<dbReference type="GO" id="GO:0004048">
    <property type="term" value="F:anthranilate phosphoribosyltransferase activity"/>
    <property type="evidence" value="ECO:0007669"/>
    <property type="project" value="InterPro"/>
</dbReference>
<evidence type="ECO:0000256" key="2">
    <source>
        <dbReference type="ARBA" id="ARBA00022679"/>
    </source>
</evidence>
<proteinExistence type="predicted"/>
<accession>A0A8B6XBP3</accession>
<protein>
    <submittedName>
        <fullName evidence="5">DNA-binding protein YbiB</fullName>
    </submittedName>
</protein>
<dbReference type="OrthoDB" id="9768896at2"/>
<evidence type="ECO:0000313" key="4">
    <source>
        <dbReference type="Proteomes" id="UP000675920"/>
    </source>
</evidence>
<dbReference type="InterPro" id="IPR017459">
    <property type="entry name" value="Glycosyl_Trfase_fam3_N_dom"/>
</dbReference>
<name>A0A8B6XBP3_9BURK</name>
<dbReference type="GO" id="GO:0005829">
    <property type="term" value="C:cytosol"/>
    <property type="evidence" value="ECO:0007669"/>
    <property type="project" value="TreeGrafter"/>
</dbReference>
<keyword evidence="5" id="KW-0238">DNA-binding</keyword>
<dbReference type="NCBIfam" id="NF006005">
    <property type="entry name" value="PRK08136.1"/>
    <property type="match status" value="1"/>
</dbReference>